<feature type="region of interest" description="Disordered" evidence="1">
    <location>
        <begin position="1"/>
        <end position="21"/>
    </location>
</feature>
<dbReference type="EMBL" id="CP019893">
    <property type="protein sequence ID" value="ARS90146.1"/>
    <property type="molecule type" value="Genomic_DNA"/>
</dbReference>
<protein>
    <recommendedName>
        <fullName evidence="4">DUF3426 domain-containing protein</fullName>
    </recommendedName>
</protein>
<keyword evidence="3" id="KW-1185">Reference proteome</keyword>
<dbReference type="InterPro" id="IPR047676">
    <property type="entry name" value="FxLYD_dom"/>
</dbReference>
<name>A0A2Z2HSH2_9EURY</name>
<reference evidence="3" key="1">
    <citation type="submission" date="2017-02" db="EMBL/GenBank/DDBJ databases">
        <title>Natronthermophilus aegyptiacus gen. nov.,sp. nov., an aerobic, extremely halophilic alkalithermophilic archaeon isolated from the athalassohaline Wadi An Natrun, Egypt.</title>
        <authorList>
            <person name="Zhao B."/>
        </authorList>
    </citation>
    <scope>NUCLEOTIDE SEQUENCE [LARGE SCALE GENOMIC DNA]</scope>
    <source>
        <strain evidence="3">JW/NM-HA 15</strain>
    </source>
</reference>
<dbReference type="AlphaFoldDB" id="A0A2Z2HSH2"/>
<evidence type="ECO:0008006" key="4">
    <source>
        <dbReference type="Google" id="ProtNLM"/>
    </source>
</evidence>
<organism evidence="2 3">
    <name type="scientific">Natrarchaeobaculum aegyptiacum</name>
    <dbReference type="NCBI Taxonomy" id="745377"/>
    <lineage>
        <taxon>Archaea</taxon>
        <taxon>Methanobacteriati</taxon>
        <taxon>Methanobacteriota</taxon>
        <taxon>Stenosarchaea group</taxon>
        <taxon>Halobacteria</taxon>
        <taxon>Halobacteriales</taxon>
        <taxon>Natrialbaceae</taxon>
        <taxon>Natrarchaeobaculum</taxon>
    </lineage>
</organism>
<evidence type="ECO:0000313" key="3">
    <source>
        <dbReference type="Proteomes" id="UP000250088"/>
    </source>
</evidence>
<dbReference type="InterPro" id="IPR006311">
    <property type="entry name" value="TAT_signal"/>
</dbReference>
<accession>A0A2Z2HSH2</accession>
<sequence length="174" mass="18433">MTRQRTPSGASRTSRPRANRRRVLAGLGSGVAVALAGCTDVLGDDAPAYEDGTVDVDGGPRSPDETVAAEALAETEINESVTPIGDLELEDHDFVLEDDYRGSIVQGTVRNDGGDRIQLAEVRARVYGDGDQLGRYVDTVGDLEPETGWAFEVVVLESPAEIDAYDVAVLGTPS</sequence>
<proteinExistence type="predicted"/>
<dbReference type="OrthoDB" id="214274at2157"/>
<dbReference type="PROSITE" id="PS51318">
    <property type="entry name" value="TAT"/>
    <property type="match status" value="1"/>
</dbReference>
<evidence type="ECO:0000313" key="2">
    <source>
        <dbReference type="EMBL" id="ARS90146.1"/>
    </source>
</evidence>
<gene>
    <name evidence="2" type="ORF">B1756_10665</name>
</gene>
<dbReference type="NCBIfam" id="NF038353">
    <property type="entry name" value="FxLYD_dom"/>
    <property type="match status" value="1"/>
</dbReference>
<dbReference type="RefSeq" id="WP_086888520.1">
    <property type="nucleotide sequence ID" value="NZ_CP019893.1"/>
</dbReference>
<dbReference type="GeneID" id="32894546"/>
<evidence type="ECO:0000256" key="1">
    <source>
        <dbReference type="SAM" id="MobiDB-lite"/>
    </source>
</evidence>
<dbReference type="Proteomes" id="UP000250088">
    <property type="component" value="Chromosome"/>
</dbReference>
<dbReference type="KEGG" id="naj:B1756_10665"/>